<comment type="caution">
    <text evidence="3">The sequence shown here is derived from an EMBL/GenBank/DDBJ whole genome shotgun (WGS) entry which is preliminary data.</text>
</comment>
<evidence type="ECO:0000313" key="3">
    <source>
        <dbReference type="EMBL" id="MFC0679088.1"/>
    </source>
</evidence>
<feature type="transmembrane region" description="Helical" evidence="1">
    <location>
        <begin position="312"/>
        <end position="336"/>
    </location>
</feature>
<feature type="transmembrane region" description="Helical" evidence="1">
    <location>
        <begin position="280"/>
        <end position="300"/>
    </location>
</feature>
<feature type="signal peptide" evidence="2">
    <location>
        <begin position="1"/>
        <end position="23"/>
    </location>
</feature>
<proteinExistence type="predicted"/>
<dbReference type="Pfam" id="PF13795">
    <property type="entry name" value="HupE_UreJ_2"/>
    <property type="match status" value="1"/>
</dbReference>
<feature type="transmembrane region" description="Helical" evidence="1">
    <location>
        <begin position="255"/>
        <end position="273"/>
    </location>
</feature>
<keyword evidence="1" id="KW-1133">Transmembrane helix</keyword>
<protein>
    <submittedName>
        <fullName evidence="3">HupE/UreJ family protein</fullName>
    </submittedName>
</protein>
<keyword evidence="1" id="KW-0472">Membrane</keyword>
<dbReference type="Proteomes" id="UP001589896">
    <property type="component" value="Unassembled WGS sequence"/>
</dbReference>
<evidence type="ECO:0000313" key="4">
    <source>
        <dbReference type="Proteomes" id="UP001589896"/>
    </source>
</evidence>
<reference evidence="3 4" key="1">
    <citation type="submission" date="2024-09" db="EMBL/GenBank/DDBJ databases">
        <authorList>
            <person name="Sun Q."/>
            <person name="Mori K."/>
        </authorList>
    </citation>
    <scope>NUCLEOTIDE SEQUENCE [LARGE SCALE GENOMIC DNA]</scope>
    <source>
        <strain evidence="3 4">KCTC 23076</strain>
    </source>
</reference>
<evidence type="ECO:0000256" key="2">
    <source>
        <dbReference type="SAM" id="SignalP"/>
    </source>
</evidence>
<name>A0ABV6RT49_9GAMM</name>
<accession>A0ABV6RT49</accession>
<keyword evidence="1" id="KW-0812">Transmembrane</keyword>
<dbReference type="InterPro" id="IPR032809">
    <property type="entry name" value="Put_HupE_UreJ"/>
</dbReference>
<dbReference type="EMBL" id="JBHLTG010000003">
    <property type="protein sequence ID" value="MFC0679088.1"/>
    <property type="molecule type" value="Genomic_DNA"/>
</dbReference>
<evidence type="ECO:0000256" key="1">
    <source>
        <dbReference type="SAM" id="Phobius"/>
    </source>
</evidence>
<sequence>MMRIFRSIAASLLLLALVPMAHAHNVSVSHLDIEAPAGDGPVRVELDVAVRDLALTLPVDRDRDERVTWGELLDAREAIERLVQGGVVLSSGGKVCDLSPTGLATRQYDDGAYATVQLEAHCPGGGALQLDYNLLRDRDPQHRALVTLRRGDRATAAIARGKPVVFDVNLERSSGWVDYLREGVHHILIGYDHLAFLLSLLLPAALLRERGDWQPVRDWRRSVGHVLGIVTAFTAAHSITLSLAALGWVTPASKWVEAAIAASVVLAALNNVRPLITRRLWLVGFAFGLIHGFGFAGALGELGLPDGARLSALLGFNVGVELGQIAVVAAALPVLVAVRDKRWYAKAVMPLLSLAIAALAAFWLWERLAG</sequence>
<keyword evidence="2" id="KW-0732">Signal</keyword>
<feature type="chain" id="PRO_5046084068" evidence="2">
    <location>
        <begin position="24"/>
        <end position="370"/>
    </location>
</feature>
<feature type="transmembrane region" description="Helical" evidence="1">
    <location>
        <begin position="343"/>
        <end position="365"/>
    </location>
</feature>
<gene>
    <name evidence="3" type="ORF">ACFFGH_14695</name>
</gene>
<keyword evidence="4" id="KW-1185">Reference proteome</keyword>
<feature type="transmembrane region" description="Helical" evidence="1">
    <location>
        <begin position="227"/>
        <end position="249"/>
    </location>
</feature>
<organism evidence="3 4">
    <name type="scientific">Lysobacter korlensis</name>
    <dbReference type="NCBI Taxonomy" id="553636"/>
    <lineage>
        <taxon>Bacteria</taxon>
        <taxon>Pseudomonadati</taxon>
        <taxon>Pseudomonadota</taxon>
        <taxon>Gammaproteobacteria</taxon>
        <taxon>Lysobacterales</taxon>
        <taxon>Lysobacteraceae</taxon>
        <taxon>Lysobacter</taxon>
    </lineage>
</organism>
<dbReference type="RefSeq" id="WP_386669491.1">
    <property type="nucleotide sequence ID" value="NZ_JBHLTG010000003.1"/>
</dbReference>